<comment type="function">
    <text evidence="1">VSG forms a coat on the surface of the parasite. The trypanosome evades the immune response of the host by expressing a series of antigenically distinct VSGs from an estimated 1000 VSG genes.</text>
</comment>
<evidence type="ECO:0000256" key="2">
    <source>
        <dbReference type="ARBA" id="ARBA00004609"/>
    </source>
</evidence>
<dbReference type="SUPFAM" id="SSF118251">
    <property type="entry name" value="Variant surface glycoprotein MITAT 1.2, VSG 221, C-terminal domain"/>
    <property type="match status" value="1"/>
</dbReference>
<name>M4SU25_9TRYP</name>
<evidence type="ECO:0000259" key="8">
    <source>
        <dbReference type="Pfam" id="PF00913"/>
    </source>
</evidence>
<dbReference type="Gene3D" id="3.90.150.10">
    <property type="entry name" value="Variant Surface Glycoprotein, subunit A domain 1"/>
    <property type="match status" value="1"/>
</dbReference>
<dbReference type="Gene3D" id="1.10.470.10">
    <property type="entry name" value="Variant Surface Glycoprotein, subunit A, domain 2"/>
    <property type="match status" value="1"/>
</dbReference>
<keyword evidence="3" id="KW-1003">Cell membrane</keyword>
<dbReference type="InterPro" id="IPR027446">
    <property type="entry name" value="VSG_C_dom_sf"/>
</dbReference>
<comment type="subcellular location">
    <subcellularLocation>
        <location evidence="2">Cell membrane</location>
        <topology evidence="2">Lipid-anchor</topology>
        <topology evidence="2">GPI-anchor</topology>
    </subcellularLocation>
</comment>
<dbReference type="GO" id="GO:0098552">
    <property type="term" value="C:side of membrane"/>
    <property type="evidence" value="ECO:0007669"/>
    <property type="project" value="UniProtKB-KW"/>
</dbReference>
<keyword evidence="4" id="KW-0336">GPI-anchor</keyword>
<dbReference type="Pfam" id="PF00913">
    <property type="entry name" value="Trypan_glycop"/>
    <property type="match status" value="1"/>
</dbReference>
<keyword evidence="6" id="KW-0325">Glycoprotein</keyword>
<dbReference type="GO" id="GO:0042783">
    <property type="term" value="P:symbiont-mediated evasion of host immune response"/>
    <property type="evidence" value="ECO:0007669"/>
    <property type="project" value="InterPro"/>
</dbReference>
<dbReference type="GO" id="GO:0005886">
    <property type="term" value="C:plasma membrane"/>
    <property type="evidence" value="ECO:0007669"/>
    <property type="project" value="UniProtKB-SubCell"/>
</dbReference>
<reference evidence="9" key="2">
    <citation type="journal article" date="2014" name="Mol. Biochem. Parasitol.">
        <title>Capturing the variant surface glycoprotein repertoire (the VSGnome) of Trypanosoma brucei Lister 427.</title>
        <authorList>
            <person name="Cross G.A."/>
            <person name="Kim H.S."/>
            <person name="Wickstead B."/>
        </authorList>
    </citation>
    <scope>NUCLEOTIDE SEQUENCE</scope>
    <source>
        <strain evidence="9">Lister 427</strain>
    </source>
</reference>
<protein>
    <submittedName>
        <fullName evidence="9">Variant surface glycoprotein 3806</fullName>
    </submittedName>
</protein>
<reference evidence="9" key="1">
    <citation type="submission" date="2013-02" db="EMBL/GenBank/DDBJ databases">
        <authorList>
            <person name="Cross G.A.M."/>
            <person name="Kim H.-S."/>
            <person name="Wickstead B."/>
        </authorList>
    </citation>
    <scope>NUCLEOTIDE SEQUENCE</scope>
    <source>
        <strain evidence="9">Lister 427</strain>
    </source>
</reference>
<evidence type="ECO:0000313" key="9">
    <source>
        <dbReference type="EMBL" id="AGH59823.1"/>
    </source>
</evidence>
<proteinExistence type="predicted"/>
<dbReference type="InterPro" id="IPR001812">
    <property type="entry name" value="Trypano_VSG_A_N_dom"/>
</dbReference>
<dbReference type="VEuPathDB" id="TriTrypDB:Tb427_000073500"/>
<keyword evidence="5" id="KW-0472">Membrane</keyword>
<dbReference type="AlphaFoldDB" id="M4SU25"/>
<evidence type="ECO:0000256" key="6">
    <source>
        <dbReference type="ARBA" id="ARBA00023180"/>
    </source>
</evidence>
<evidence type="ECO:0000256" key="5">
    <source>
        <dbReference type="ARBA" id="ARBA00023136"/>
    </source>
</evidence>
<organism evidence="9">
    <name type="scientific">Trypanosoma brucei</name>
    <dbReference type="NCBI Taxonomy" id="5691"/>
    <lineage>
        <taxon>Eukaryota</taxon>
        <taxon>Discoba</taxon>
        <taxon>Euglenozoa</taxon>
        <taxon>Kinetoplastea</taxon>
        <taxon>Metakinetoplastina</taxon>
        <taxon>Trypanosomatida</taxon>
        <taxon>Trypanosomatidae</taxon>
        <taxon>Trypanosoma</taxon>
    </lineage>
</organism>
<evidence type="ECO:0000256" key="3">
    <source>
        <dbReference type="ARBA" id="ARBA00022475"/>
    </source>
</evidence>
<feature type="non-terminal residue" evidence="9">
    <location>
        <position position="1"/>
    </location>
</feature>
<accession>M4SU25</accession>
<keyword evidence="7" id="KW-0449">Lipoprotein</keyword>
<sequence>MVHGPGSHAANTHQGTTSGSFKCQLLGSGNSDGLAHTAEAMAIYAMAGYIKMPNTAEEVTLETADNLKAGSGTGTQAWKSAYEDVNGALIETNTDTQNESAALDARTDLKEAIKKLLLTKGDSDSSHIEEKINEIFGSKEEEKLKQLENTIDDTIIPAGIVQSDNEQRLGNINVEDKLAEILSYYQLRNSKTLVDLKKKLFSTAKITEPKSAEEKEKKCNSAKDETECKTKSGCHYVEENKDSKKCTLSD</sequence>
<dbReference type="SUPFAM" id="SSF58087">
    <property type="entry name" value="Variant surface glycoprotein (N-terminal domain)"/>
    <property type="match status" value="1"/>
</dbReference>
<feature type="domain" description="Trypanosome variant surface glycoprotein A-type N-terminal" evidence="8">
    <location>
        <begin position="8"/>
        <end position="186"/>
    </location>
</feature>
<dbReference type="EMBL" id="KC612392">
    <property type="protein sequence ID" value="AGH59823.1"/>
    <property type="molecule type" value="Genomic_DNA"/>
</dbReference>
<evidence type="ECO:0000256" key="1">
    <source>
        <dbReference type="ARBA" id="ARBA00002523"/>
    </source>
</evidence>
<evidence type="ECO:0000256" key="7">
    <source>
        <dbReference type="ARBA" id="ARBA00023288"/>
    </source>
</evidence>
<evidence type="ECO:0000256" key="4">
    <source>
        <dbReference type="ARBA" id="ARBA00022622"/>
    </source>
</evidence>